<organism evidence="2 3">
    <name type="scientific">Cuscuta campestris</name>
    <dbReference type="NCBI Taxonomy" id="132261"/>
    <lineage>
        <taxon>Eukaryota</taxon>
        <taxon>Viridiplantae</taxon>
        <taxon>Streptophyta</taxon>
        <taxon>Embryophyta</taxon>
        <taxon>Tracheophyta</taxon>
        <taxon>Spermatophyta</taxon>
        <taxon>Magnoliopsida</taxon>
        <taxon>eudicotyledons</taxon>
        <taxon>Gunneridae</taxon>
        <taxon>Pentapetalae</taxon>
        <taxon>asterids</taxon>
        <taxon>lamiids</taxon>
        <taxon>Solanales</taxon>
        <taxon>Convolvulaceae</taxon>
        <taxon>Cuscuteae</taxon>
        <taxon>Cuscuta</taxon>
        <taxon>Cuscuta subgen. Grammica</taxon>
        <taxon>Cuscuta sect. Cleistogrammica</taxon>
    </lineage>
</organism>
<dbReference type="Pfam" id="PF14223">
    <property type="entry name" value="Retrotran_gag_2"/>
    <property type="match status" value="1"/>
</dbReference>
<evidence type="ECO:0000259" key="1">
    <source>
        <dbReference type="Pfam" id="PF22936"/>
    </source>
</evidence>
<dbReference type="AlphaFoldDB" id="A0A484L4M2"/>
<proteinExistence type="predicted"/>
<dbReference type="Proteomes" id="UP000595140">
    <property type="component" value="Unassembled WGS sequence"/>
</dbReference>
<evidence type="ECO:0000313" key="2">
    <source>
        <dbReference type="EMBL" id="VFQ71252.1"/>
    </source>
</evidence>
<name>A0A484L4M2_9ASTE</name>
<dbReference type="OrthoDB" id="2596766at2759"/>
<accession>A0A484L4M2</accession>
<reference evidence="2 3" key="1">
    <citation type="submission" date="2018-04" db="EMBL/GenBank/DDBJ databases">
        <authorList>
            <person name="Vogel A."/>
        </authorList>
    </citation>
    <scope>NUCLEOTIDE SEQUENCE [LARGE SCALE GENOMIC DNA]</scope>
</reference>
<dbReference type="Pfam" id="PF22936">
    <property type="entry name" value="Pol_BBD"/>
    <property type="match status" value="1"/>
</dbReference>
<feature type="domain" description="Retrovirus-related Pol polyprotein from transposon TNT 1-94-like beta-barrel" evidence="1">
    <location>
        <begin position="266"/>
        <end position="307"/>
    </location>
</feature>
<dbReference type="InterPro" id="IPR054722">
    <property type="entry name" value="PolX-like_BBD"/>
</dbReference>
<sequence length="312" mass="35012">MTFFFTVLGFAEYLQQDPPQANDGNDPLVAMVNQAWYHNNYLTINYILEGLAETLYPVYAGAKLAKELLNSLNKKYQAKDAGTKKFIIGKMLDYKMVDIKSVVAQAEELTIIFNKCNEEKLGVCEAFQVAAIIQKLSRSWEDFQVDLKLKRTELNLEQLLTRLRIREEGLVRRGGWEKANVVEHPSGSSTGGKDKKKIGPKGGVSKFAGKCYNCGISGPRSSNCRKKKPQKNKKKTTEAMCAELDHLDLYAFVTEVNLVGSNPREWFVDTGATCHIFSNWGMFHEFQETSGDKVWMGNLAQSEVQGIVSSSI</sequence>
<dbReference type="EMBL" id="OOIL02001001">
    <property type="protein sequence ID" value="VFQ71252.1"/>
    <property type="molecule type" value="Genomic_DNA"/>
</dbReference>
<keyword evidence="3" id="KW-1185">Reference proteome</keyword>
<gene>
    <name evidence="2" type="ORF">CCAM_LOCUS13028</name>
</gene>
<evidence type="ECO:0000313" key="3">
    <source>
        <dbReference type="Proteomes" id="UP000595140"/>
    </source>
</evidence>
<protein>
    <recommendedName>
        <fullName evidence="1">Retrovirus-related Pol polyprotein from transposon TNT 1-94-like beta-barrel domain-containing protein</fullName>
    </recommendedName>
</protein>
<dbReference type="PANTHER" id="PTHR47592">
    <property type="entry name" value="PBF68 PROTEIN"/>
    <property type="match status" value="1"/>
</dbReference>
<dbReference type="PANTHER" id="PTHR47592:SF27">
    <property type="entry name" value="OS08G0421700 PROTEIN"/>
    <property type="match status" value="1"/>
</dbReference>